<dbReference type="GO" id="GO:0008658">
    <property type="term" value="F:penicillin binding"/>
    <property type="evidence" value="ECO:0007669"/>
    <property type="project" value="InterPro"/>
</dbReference>
<evidence type="ECO:0000259" key="2">
    <source>
        <dbReference type="Pfam" id="PF05223"/>
    </source>
</evidence>
<dbReference type="PANTHER" id="PTHR30627">
    <property type="entry name" value="PEPTIDOGLYCAN D,D-TRANSPEPTIDASE"/>
    <property type="match status" value="1"/>
</dbReference>
<dbReference type="PANTHER" id="PTHR30627:SF24">
    <property type="entry name" value="PENICILLIN-BINDING PROTEIN 4B"/>
    <property type="match status" value="1"/>
</dbReference>
<dbReference type="GO" id="GO:0051301">
    <property type="term" value="P:cell division"/>
    <property type="evidence" value="ECO:0007669"/>
    <property type="project" value="UniProtKB-KW"/>
</dbReference>
<protein>
    <submittedName>
        <fullName evidence="3">Cell division protein FtsI/penicillin-binding protein 2</fullName>
    </submittedName>
</protein>
<dbReference type="Gene3D" id="3.40.710.10">
    <property type="entry name" value="DD-peptidase/beta-lactamase superfamily"/>
    <property type="match status" value="1"/>
</dbReference>
<dbReference type="SUPFAM" id="SSF56601">
    <property type="entry name" value="beta-lactamase/transpeptidase-like"/>
    <property type="match status" value="1"/>
</dbReference>
<feature type="domain" description="Penicillin-binding protein transpeptidase" evidence="1">
    <location>
        <begin position="331"/>
        <end position="587"/>
    </location>
</feature>
<dbReference type="InterPro" id="IPR050515">
    <property type="entry name" value="Beta-lactam/transpept"/>
</dbReference>
<dbReference type="PROSITE" id="PS51257">
    <property type="entry name" value="PROKAR_LIPOPROTEIN"/>
    <property type="match status" value="1"/>
</dbReference>
<dbReference type="AlphaFoldDB" id="A0A4R2QKB5"/>
<dbReference type="Gene3D" id="3.90.1310.10">
    <property type="entry name" value="Penicillin-binding protein 2a (Domain 2)"/>
    <property type="match status" value="1"/>
</dbReference>
<accession>A0A4R2QKB5</accession>
<dbReference type="GO" id="GO:0046677">
    <property type="term" value="P:response to antibiotic"/>
    <property type="evidence" value="ECO:0007669"/>
    <property type="project" value="InterPro"/>
</dbReference>
<keyword evidence="4" id="KW-1185">Reference proteome</keyword>
<dbReference type="EMBL" id="SLXQ01000009">
    <property type="protein sequence ID" value="TCP49184.1"/>
    <property type="molecule type" value="Genomic_DNA"/>
</dbReference>
<dbReference type="GO" id="GO:0071555">
    <property type="term" value="P:cell wall organization"/>
    <property type="evidence" value="ECO:0007669"/>
    <property type="project" value="TreeGrafter"/>
</dbReference>
<dbReference type="GO" id="GO:0071972">
    <property type="term" value="F:peptidoglycan L,D-transpeptidase activity"/>
    <property type="evidence" value="ECO:0007669"/>
    <property type="project" value="TreeGrafter"/>
</dbReference>
<dbReference type="InterPro" id="IPR007887">
    <property type="entry name" value="MecA_N"/>
</dbReference>
<evidence type="ECO:0000313" key="3">
    <source>
        <dbReference type="EMBL" id="TCP49184.1"/>
    </source>
</evidence>
<dbReference type="InterPro" id="IPR012338">
    <property type="entry name" value="Beta-lactam/transpept-like"/>
</dbReference>
<dbReference type="Proteomes" id="UP000294911">
    <property type="component" value="Unassembled WGS sequence"/>
</dbReference>
<dbReference type="Pfam" id="PF00905">
    <property type="entry name" value="Transpeptidase"/>
    <property type="match status" value="1"/>
</dbReference>
<organism evidence="3 4">
    <name type="scientific">Tamaricihabitans halophyticus</name>
    <dbReference type="NCBI Taxonomy" id="1262583"/>
    <lineage>
        <taxon>Bacteria</taxon>
        <taxon>Bacillati</taxon>
        <taxon>Actinomycetota</taxon>
        <taxon>Actinomycetes</taxon>
        <taxon>Pseudonocardiales</taxon>
        <taxon>Pseudonocardiaceae</taxon>
        <taxon>Tamaricihabitans</taxon>
    </lineage>
</organism>
<dbReference type="RefSeq" id="WP_243659064.1">
    <property type="nucleotide sequence ID" value="NZ_SLXQ01000009.1"/>
</dbReference>
<proteinExistence type="predicted"/>
<dbReference type="InterPro" id="IPR036138">
    <property type="entry name" value="PBP_dimer_sf"/>
</dbReference>
<gene>
    <name evidence="3" type="ORF">EV191_1096</name>
</gene>
<dbReference type="SUPFAM" id="SSF56519">
    <property type="entry name" value="Penicillin binding protein dimerisation domain"/>
    <property type="match status" value="1"/>
</dbReference>
<dbReference type="InterPro" id="IPR001460">
    <property type="entry name" value="PCN-bd_Tpept"/>
</dbReference>
<name>A0A4R2QKB5_9PSEU</name>
<comment type="caution">
    <text evidence="3">The sequence shown here is derived from an EMBL/GenBank/DDBJ whole genome shotgun (WGS) entry which is preliminary data.</text>
</comment>
<sequence>MRLSRYRRIGGLLLACVLAGTLAGCGVFGGPSARDIAADFLTAFAEGDTRAAANLTDSAEFAKQTMDSVRDTLDPEKVTTRIQRVDANPGADRGRVQFAISWNLGDGRVWNYESTINLFTPQQAGSGDWRVLWNPSTVHPRLGEQQRILVRDDPPEIAPVLDREGRVLIGPETVVSVLLDRRKTNDLRGTATGLAEALNPLDAQITTRGILDGAREATSEYLVATLREADYQRVKPRIYNLSGLRFSTQSKLLPATSDLGPQILGGLQDELADELTGSPGWRVVIVDDTGTEIDQLHAAEGNPAQAVHSTLGLPEQQAAEAALGKLDEPAALVAIQPSTGDIVAVAQNEPANKQGAIALTGRYPPGSTFKIITAAAALQSGDYTANSQVDCPSTTVIDNRRIPNNDLFDLGTVPLHTALAKSCNTTFAQVSADLTADALTRTGKQFGIGVDYVLRGATTVTGSAPAAEKVVERAENGFGQGTILTSPFGMALTAATVAEGERPIPKLLADEKTEVDSPAQPVPTKTVTALREMMREVVTVGTAGELSDVPRVRGKTGTAQFGDGSQSHGWFAGYQDDLAFAVLVVGGGTALPAVKTSGDFLRGLR</sequence>
<reference evidence="3 4" key="1">
    <citation type="submission" date="2019-03" db="EMBL/GenBank/DDBJ databases">
        <title>Genomic Encyclopedia of Type Strains, Phase IV (KMG-IV): sequencing the most valuable type-strain genomes for metagenomic binning, comparative biology and taxonomic classification.</title>
        <authorList>
            <person name="Goeker M."/>
        </authorList>
    </citation>
    <scope>NUCLEOTIDE SEQUENCE [LARGE SCALE GENOMIC DNA]</scope>
    <source>
        <strain evidence="3 4">DSM 45765</strain>
    </source>
</reference>
<dbReference type="GO" id="GO:0005886">
    <property type="term" value="C:plasma membrane"/>
    <property type="evidence" value="ECO:0007669"/>
    <property type="project" value="TreeGrafter"/>
</dbReference>
<keyword evidence="3" id="KW-0131">Cell cycle</keyword>
<evidence type="ECO:0000313" key="4">
    <source>
        <dbReference type="Proteomes" id="UP000294911"/>
    </source>
</evidence>
<keyword evidence="3" id="KW-0132">Cell division</keyword>
<dbReference type="Pfam" id="PF05223">
    <property type="entry name" value="MecA_N"/>
    <property type="match status" value="1"/>
</dbReference>
<feature type="domain" description="NTF2-like N-terminal transpeptidase" evidence="2">
    <location>
        <begin position="33"/>
        <end position="146"/>
    </location>
</feature>
<evidence type="ECO:0000259" key="1">
    <source>
        <dbReference type="Pfam" id="PF00905"/>
    </source>
</evidence>